<dbReference type="PANTHER" id="PTHR37291:SF1">
    <property type="entry name" value="TYPE IV METHYL-DIRECTED RESTRICTION ENZYME ECOKMCRB SUBUNIT"/>
    <property type="match status" value="1"/>
</dbReference>
<evidence type="ECO:0000313" key="3">
    <source>
        <dbReference type="EMBL" id="SNZ13260.1"/>
    </source>
</evidence>
<dbReference type="Pfam" id="PF07728">
    <property type="entry name" value="AAA_5"/>
    <property type="match status" value="1"/>
</dbReference>
<sequence length="756" mass="84913">MPNRDLFLAPCASDRPQEHFRRTVRDGVTADIYREHTAHDYGDSIGVWGLVPNLESTWKKLSAGDYVVFYWGDKQYKYAAEVVATEHNPDLAKELWPAYADESAGEDDPADPWECIVYLDEPREIDIDSRELQGELLGEGKHFTMRFRPVNDEGLRTIRNKFGSVKEYIEEHTVTTFDDYVEDTSNTESPSTNGASAPERPEPDHPLFDHLNSSSERSIFKITAPPDFWLTVIEHCGIPLGGDYGEMSEISNGDILLFHSTQTPMDDQLSERDSKLFGVVIAGRRAPKERPWTWEERRSDSDTQFSAFISFTRLFLTGTPERINVNTPIEDRSAKTREAELDGLLRNGLSSEQIDDICDEFEVGFPYQDALVELNSGEQFGRGQALLSQLAPELTEHSSIPFTADFEGEVQASVFDGLHFHDGETQGVSSASELAMDITAALRSGKHIVFTGPPGTGKTEIASRVSDYLVENHPNLYTDREITTATADWSTFDTIGGYMPEAENDTSDSLEFSPGLILNRFKSRRTGQQLNEPVIIDELNRSDIDKAFGQLFTLLSGQSVTLPYTKNSQEIELLAAAESAELPAEHQYVVPQSWRIFATMNTYDKTSLYEMSYAFMRRFAFIRIPAPALPDGTSREEEERLEQIVFDFADVWALSPEREEAMSVGRVWREANHAVDDRAIGPAIVEDMLRYISQHPGNDLGYILTQAVVSYLLPQLEGVPKRKKIVRNIAGVQRINEQQLAEAAGDILQVTIASDE</sequence>
<dbReference type="EMBL" id="OBEJ01000002">
    <property type="protein sequence ID" value="SNZ13260.1"/>
    <property type="molecule type" value="Genomic_DNA"/>
</dbReference>
<dbReference type="AlphaFoldDB" id="A0A285NUW4"/>
<evidence type="ECO:0000313" key="4">
    <source>
        <dbReference type="Proteomes" id="UP000219453"/>
    </source>
</evidence>
<dbReference type="OrthoDB" id="9837at2157"/>
<dbReference type="InterPro" id="IPR027417">
    <property type="entry name" value="P-loop_NTPase"/>
</dbReference>
<accession>A0A285NUW4</accession>
<name>A0A285NUW4_NATPI</name>
<evidence type="ECO:0000259" key="2">
    <source>
        <dbReference type="Pfam" id="PF07728"/>
    </source>
</evidence>
<organism evidence="3 4">
    <name type="scientific">Natronoarchaeum philippinense</name>
    <dbReference type="NCBI Taxonomy" id="558529"/>
    <lineage>
        <taxon>Archaea</taxon>
        <taxon>Methanobacteriati</taxon>
        <taxon>Methanobacteriota</taxon>
        <taxon>Stenosarchaea group</taxon>
        <taxon>Halobacteria</taxon>
        <taxon>Halobacteriales</taxon>
        <taxon>Natronoarchaeaceae</taxon>
    </lineage>
</organism>
<protein>
    <submittedName>
        <fullName evidence="3">AAA domain (Dynein-related subfamily)</fullName>
    </submittedName>
</protein>
<dbReference type="Proteomes" id="UP000219453">
    <property type="component" value="Unassembled WGS sequence"/>
</dbReference>
<gene>
    <name evidence="3" type="ORF">SAMN06269185_2096</name>
</gene>
<reference evidence="3 4" key="1">
    <citation type="submission" date="2017-09" db="EMBL/GenBank/DDBJ databases">
        <authorList>
            <person name="Ehlers B."/>
            <person name="Leendertz F.H."/>
        </authorList>
    </citation>
    <scope>NUCLEOTIDE SEQUENCE [LARGE SCALE GENOMIC DNA]</scope>
    <source>
        <strain evidence="3 4">DSM 27208</strain>
    </source>
</reference>
<keyword evidence="4" id="KW-1185">Reference proteome</keyword>
<dbReference type="GO" id="GO:0005524">
    <property type="term" value="F:ATP binding"/>
    <property type="evidence" value="ECO:0007669"/>
    <property type="project" value="InterPro"/>
</dbReference>
<dbReference type="SUPFAM" id="SSF52540">
    <property type="entry name" value="P-loop containing nucleoside triphosphate hydrolases"/>
    <property type="match status" value="1"/>
</dbReference>
<dbReference type="InterPro" id="IPR052934">
    <property type="entry name" value="Methyl-DNA_Rec/Restrict_Enz"/>
</dbReference>
<dbReference type="Gene3D" id="3.40.50.300">
    <property type="entry name" value="P-loop containing nucleotide triphosphate hydrolases"/>
    <property type="match status" value="1"/>
</dbReference>
<dbReference type="CDD" id="cd00009">
    <property type="entry name" value="AAA"/>
    <property type="match status" value="1"/>
</dbReference>
<dbReference type="RefSeq" id="WP_097009000.1">
    <property type="nucleotide sequence ID" value="NZ_OBEJ01000002.1"/>
</dbReference>
<proteinExistence type="predicted"/>
<dbReference type="GO" id="GO:0016887">
    <property type="term" value="F:ATP hydrolysis activity"/>
    <property type="evidence" value="ECO:0007669"/>
    <property type="project" value="InterPro"/>
</dbReference>
<dbReference type="PANTHER" id="PTHR37291">
    <property type="entry name" value="5-METHYLCYTOSINE-SPECIFIC RESTRICTION ENZYME B"/>
    <property type="match status" value="1"/>
</dbReference>
<feature type="domain" description="ATPase dynein-related AAA" evidence="2">
    <location>
        <begin position="447"/>
        <end position="619"/>
    </location>
</feature>
<feature type="compositionally biased region" description="Polar residues" evidence="1">
    <location>
        <begin position="183"/>
        <end position="195"/>
    </location>
</feature>
<evidence type="ECO:0000256" key="1">
    <source>
        <dbReference type="SAM" id="MobiDB-lite"/>
    </source>
</evidence>
<feature type="region of interest" description="Disordered" evidence="1">
    <location>
        <begin position="177"/>
        <end position="206"/>
    </location>
</feature>
<dbReference type="InterPro" id="IPR011704">
    <property type="entry name" value="ATPase_dyneun-rel_AAA"/>
</dbReference>